<proteinExistence type="predicted"/>
<organism evidence="1">
    <name type="scientific">Cacopsylla melanoneura</name>
    <dbReference type="NCBI Taxonomy" id="428564"/>
    <lineage>
        <taxon>Eukaryota</taxon>
        <taxon>Metazoa</taxon>
        <taxon>Ecdysozoa</taxon>
        <taxon>Arthropoda</taxon>
        <taxon>Hexapoda</taxon>
        <taxon>Insecta</taxon>
        <taxon>Pterygota</taxon>
        <taxon>Neoptera</taxon>
        <taxon>Paraneoptera</taxon>
        <taxon>Hemiptera</taxon>
        <taxon>Sternorrhyncha</taxon>
        <taxon>Psylloidea</taxon>
        <taxon>Psyllidae</taxon>
        <taxon>Psyllinae</taxon>
        <taxon>Cacopsylla</taxon>
    </lineage>
</organism>
<sequence length="112" mass="12526">MLSSLSPKLLMLSGLNRIYSWPLPSIPNYSCSLASLPIYSWPLPSIPNYSWGLYPQSIIQFGVGVTFLNSLSPIASTLLLFFLSQASLHLIFPSQFRSFSCPSNQLFLNMFT</sequence>
<dbReference type="EMBL" id="HBUF01638747">
    <property type="protein sequence ID" value="CAG6784605.1"/>
    <property type="molecule type" value="Transcribed_RNA"/>
</dbReference>
<dbReference type="AlphaFoldDB" id="A0A8D9FDN1"/>
<accession>A0A8D9FDN1</accession>
<reference evidence="1" key="1">
    <citation type="submission" date="2021-05" db="EMBL/GenBank/DDBJ databases">
        <authorList>
            <person name="Alioto T."/>
            <person name="Alioto T."/>
            <person name="Gomez Garrido J."/>
        </authorList>
    </citation>
    <scope>NUCLEOTIDE SEQUENCE</scope>
</reference>
<evidence type="ECO:0000313" key="1">
    <source>
        <dbReference type="EMBL" id="CAG6784605.1"/>
    </source>
</evidence>
<protein>
    <submittedName>
        <fullName evidence="1">Uncharacterized protein</fullName>
    </submittedName>
</protein>
<name>A0A8D9FDN1_9HEMI</name>